<dbReference type="AlphaFoldDB" id="A0A1Y6EDV2"/>
<evidence type="ECO:0000313" key="4">
    <source>
        <dbReference type="Proteomes" id="UP000194420"/>
    </source>
</evidence>
<dbReference type="Pfam" id="PF13462">
    <property type="entry name" value="Thioredoxin_4"/>
    <property type="match status" value="1"/>
</dbReference>
<name>A0A1Y6EDV2_9SPHN</name>
<dbReference type="Gene3D" id="3.40.30.10">
    <property type="entry name" value="Glutaredoxin"/>
    <property type="match status" value="1"/>
</dbReference>
<reference evidence="4" key="1">
    <citation type="submission" date="2017-04" db="EMBL/GenBank/DDBJ databases">
        <authorList>
            <person name="Varghese N."/>
            <person name="Submissions S."/>
        </authorList>
    </citation>
    <scope>NUCLEOTIDE SEQUENCE [LARGE SCALE GENOMIC DNA]</scope>
</reference>
<dbReference type="Proteomes" id="UP000194420">
    <property type="component" value="Unassembled WGS sequence"/>
</dbReference>
<dbReference type="InterPro" id="IPR012336">
    <property type="entry name" value="Thioredoxin-like_fold"/>
</dbReference>
<accession>A0A1Y6EDV2</accession>
<evidence type="ECO:0000259" key="2">
    <source>
        <dbReference type="Pfam" id="PF13462"/>
    </source>
</evidence>
<dbReference type="Gene3D" id="1.10.40.110">
    <property type="match status" value="1"/>
</dbReference>
<sequence length="235" mass="25656">MKLIKTALLAGALVLAGGNTKADWNTTVAAENQGHNIGNPKAETTLTEYISYTCPHCATFAQRGDRALKIGYVHTGKMNLQIRHLIRDPVDLTATMLTHCGDTRRFTLNHNAFMYSQAKWLPIMQSATQAQIARWTNSDRKAARRAIARDFGFYDIMGARGYGVTDVDKCLNDDAKAQALVETSAADARRLGLRGTPSFVLDGELLGGVHSWEALEPVLNGQPAPEASSHEGHNH</sequence>
<evidence type="ECO:0000256" key="1">
    <source>
        <dbReference type="SAM" id="SignalP"/>
    </source>
</evidence>
<dbReference type="RefSeq" id="WP_086436246.1">
    <property type="nucleotide sequence ID" value="NZ_FXWG01000001.1"/>
</dbReference>
<dbReference type="OrthoDB" id="8478320at2"/>
<dbReference type="SUPFAM" id="SSF52833">
    <property type="entry name" value="Thioredoxin-like"/>
    <property type="match status" value="1"/>
</dbReference>
<evidence type="ECO:0000313" key="3">
    <source>
        <dbReference type="EMBL" id="SMQ59341.1"/>
    </source>
</evidence>
<dbReference type="InterPro" id="IPR036249">
    <property type="entry name" value="Thioredoxin-like_sf"/>
</dbReference>
<feature type="signal peptide" evidence="1">
    <location>
        <begin position="1"/>
        <end position="22"/>
    </location>
</feature>
<feature type="domain" description="Thioredoxin-like fold" evidence="2">
    <location>
        <begin position="33"/>
        <end position="218"/>
    </location>
</feature>
<keyword evidence="1" id="KW-0732">Signal</keyword>
<dbReference type="EMBL" id="FXWG01000001">
    <property type="protein sequence ID" value="SMQ59341.1"/>
    <property type="molecule type" value="Genomic_DNA"/>
</dbReference>
<proteinExistence type="predicted"/>
<organism evidence="3 4">
    <name type="scientific">Altererythrobacter xiamenensis</name>
    <dbReference type="NCBI Taxonomy" id="1316679"/>
    <lineage>
        <taxon>Bacteria</taxon>
        <taxon>Pseudomonadati</taxon>
        <taxon>Pseudomonadota</taxon>
        <taxon>Alphaproteobacteria</taxon>
        <taxon>Sphingomonadales</taxon>
        <taxon>Erythrobacteraceae</taxon>
        <taxon>Altererythrobacter</taxon>
    </lineage>
</organism>
<keyword evidence="4" id="KW-1185">Reference proteome</keyword>
<gene>
    <name evidence="3" type="ORF">SAMN06297468_0271</name>
</gene>
<protein>
    <submittedName>
        <fullName evidence="3">Thioredoxin</fullName>
    </submittedName>
</protein>
<feature type="chain" id="PRO_5012531725" evidence="1">
    <location>
        <begin position="23"/>
        <end position="235"/>
    </location>
</feature>